<dbReference type="AlphaFoldDB" id="A0A4Y2UYI4"/>
<gene>
    <name evidence="1" type="ORF">AVEN_224258_1</name>
</gene>
<proteinExistence type="predicted"/>
<evidence type="ECO:0000313" key="1">
    <source>
        <dbReference type="EMBL" id="GBO17488.1"/>
    </source>
</evidence>
<organism evidence="1 2">
    <name type="scientific">Araneus ventricosus</name>
    <name type="common">Orbweaver spider</name>
    <name type="synonym">Epeira ventricosa</name>
    <dbReference type="NCBI Taxonomy" id="182803"/>
    <lineage>
        <taxon>Eukaryota</taxon>
        <taxon>Metazoa</taxon>
        <taxon>Ecdysozoa</taxon>
        <taxon>Arthropoda</taxon>
        <taxon>Chelicerata</taxon>
        <taxon>Arachnida</taxon>
        <taxon>Araneae</taxon>
        <taxon>Araneomorphae</taxon>
        <taxon>Entelegynae</taxon>
        <taxon>Araneoidea</taxon>
        <taxon>Araneidae</taxon>
        <taxon>Araneus</taxon>
    </lineage>
</organism>
<evidence type="ECO:0000313" key="2">
    <source>
        <dbReference type="Proteomes" id="UP000499080"/>
    </source>
</evidence>
<name>A0A4Y2UYI4_ARAVE</name>
<comment type="caution">
    <text evidence="1">The sequence shown here is derived from an EMBL/GenBank/DDBJ whole genome shotgun (WGS) entry which is preliminary data.</text>
</comment>
<accession>A0A4Y2UYI4</accession>
<dbReference type="EMBL" id="BGPR01041247">
    <property type="protein sequence ID" value="GBO17488.1"/>
    <property type="molecule type" value="Genomic_DNA"/>
</dbReference>
<reference evidence="1 2" key="1">
    <citation type="journal article" date="2019" name="Sci. Rep.">
        <title>Orb-weaving spider Araneus ventricosus genome elucidates the spidroin gene catalogue.</title>
        <authorList>
            <person name="Kono N."/>
            <person name="Nakamura H."/>
            <person name="Ohtoshi R."/>
            <person name="Moran D.A.P."/>
            <person name="Shinohara A."/>
            <person name="Yoshida Y."/>
            <person name="Fujiwara M."/>
            <person name="Mori M."/>
            <person name="Tomita M."/>
            <person name="Arakawa K."/>
        </authorList>
    </citation>
    <scope>NUCLEOTIDE SEQUENCE [LARGE SCALE GENOMIC DNA]</scope>
</reference>
<sequence length="110" mass="12929">MRRDYRTLSLSRQVWNLPVCYRCVLTHRHLFEFDSSPKYFTITLIYNEKPSDSHWVLGYSRFESFYPLGAKGNSTFLGKYTRKFRGDHSHWCMSKNAAGVDFVPPRVPTG</sequence>
<dbReference type="Proteomes" id="UP000499080">
    <property type="component" value="Unassembled WGS sequence"/>
</dbReference>
<protein>
    <submittedName>
        <fullName evidence="1">Uncharacterized protein</fullName>
    </submittedName>
</protein>
<keyword evidence="2" id="KW-1185">Reference proteome</keyword>